<feature type="transmembrane region" description="Helical" evidence="5">
    <location>
        <begin position="236"/>
        <end position="254"/>
    </location>
</feature>
<evidence type="ECO:0000256" key="3">
    <source>
        <dbReference type="ARBA" id="ARBA00022989"/>
    </source>
</evidence>
<evidence type="ECO:0000313" key="7">
    <source>
        <dbReference type="EMBL" id="SHK23993.1"/>
    </source>
</evidence>
<dbReference type="PANTHER" id="PTHR37422:SF13">
    <property type="entry name" value="LIPOPOLYSACCHARIDE BIOSYNTHESIS PROTEIN PA4999-RELATED"/>
    <property type="match status" value="1"/>
</dbReference>
<feature type="transmembrane region" description="Helical" evidence="5">
    <location>
        <begin position="122"/>
        <end position="144"/>
    </location>
</feature>
<dbReference type="InterPro" id="IPR051533">
    <property type="entry name" value="WaaL-like"/>
</dbReference>
<dbReference type="AlphaFoldDB" id="A0A1M6QV46"/>
<accession>A0A1M6QV46</accession>
<dbReference type="RefSeq" id="WP_072889488.1">
    <property type="nucleotide sequence ID" value="NZ_FRAE01000048.1"/>
</dbReference>
<dbReference type="PANTHER" id="PTHR37422">
    <property type="entry name" value="TEICHURONIC ACID BIOSYNTHESIS PROTEIN TUAE"/>
    <property type="match status" value="1"/>
</dbReference>
<dbReference type="InterPro" id="IPR011990">
    <property type="entry name" value="TPR-like_helical_dom_sf"/>
</dbReference>
<feature type="transmembrane region" description="Helical" evidence="5">
    <location>
        <begin position="213"/>
        <end position="229"/>
    </location>
</feature>
<keyword evidence="2 5" id="KW-0812">Transmembrane</keyword>
<feature type="transmembrane region" description="Helical" evidence="5">
    <location>
        <begin position="95"/>
        <end position="115"/>
    </location>
</feature>
<gene>
    <name evidence="7" type="ORF">SAMN02744037_01954</name>
</gene>
<feature type="transmembrane region" description="Helical" evidence="5">
    <location>
        <begin position="70"/>
        <end position="89"/>
    </location>
</feature>
<dbReference type="GO" id="GO:0016020">
    <property type="term" value="C:membrane"/>
    <property type="evidence" value="ECO:0007669"/>
    <property type="project" value="UniProtKB-SubCell"/>
</dbReference>
<feature type="transmembrane region" description="Helical" evidence="5">
    <location>
        <begin position="296"/>
        <end position="318"/>
    </location>
</feature>
<feature type="transmembrane region" description="Helical" evidence="5">
    <location>
        <begin position="425"/>
        <end position="445"/>
    </location>
</feature>
<dbReference type="InterPro" id="IPR007016">
    <property type="entry name" value="O-antigen_ligase-rel_domated"/>
</dbReference>
<name>A0A1M6QV46_9FIRM</name>
<keyword evidence="8" id="KW-1185">Reference proteome</keyword>
<evidence type="ECO:0000256" key="1">
    <source>
        <dbReference type="ARBA" id="ARBA00004141"/>
    </source>
</evidence>
<dbReference type="OrthoDB" id="1808577at2"/>
<dbReference type="STRING" id="1123349.SAMN02744037_01954"/>
<keyword evidence="4 5" id="KW-0472">Membrane</keyword>
<feature type="transmembrane region" description="Helical" evidence="5">
    <location>
        <begin position="40"/>
        <end position="58"/>
    </location>
</feature>
<feature type="transmembrane region" description="Helical" evidence="5">
    <location>
        <begin position="480"/>
        <end position="501"/>
    </location>
</feature>
<evidence type="ECO:0000259" key="6">
    <source>
        <dbReference type="Pfam" id="PF04932"/>
    </source>
</evidence>
<sequence length="709" mass="80500">MNIQNTNKDNCNSNTILYIFGFVIFFLPFFRGLFFEREMYTASIILLLISIIGILKVTKTESKIKFFSPLQFFSFLFVLLYIIMVFFAYNKQLASFEAIKNTTFFIVFLVISYAIKENKDLSFINIVLILSGLVVAVIGFGTAFGSFTYKSAFIDGMINSTFQYHNTFGAYMLGILFLTMAQITQSKKTNKYLLTGSGYVLFLGLIFSYSRGAWMLLPIVGLIALILLKEDGLKNVFLSFINILISFAITFNGIYKSASNTNTSGWMWIILGFIISGGLTFLSDKASNKFKINKKYLIISILALSILGFLGLTSGTIVKYLPESVAQRISAINLKTFTVVERNVFYKDGLKIVKENPFLGTGGGGWQSLYNKYKTYQYSTTQSHNYIMQVWIEIGTFGLIIFAGMILSFIYTSYRLIKNIDEVDLYNKIIGVICALTALIAHTIIDFDMALGAYAITVWILLGMIISLERKYLFVDKKKNIIFSIPKSVFIALSIIIILFISGSKIGNIYAQKGIDIAKNKDFELVKKEFKKASVVSPYIASYKMDLANIDIVLAKQQNSKELIEESRNNAQKALELGKTDFKILKNVIMYYFKLGDVNTAFEVAKKLEEYYPIDDGTYNELIEINYAMASYYIEKQDVKKGIEYFKNILDIEKKVNNLNKDLENKKNTLLQGVKDVPQGYVKDRFKIDLNEKSMGRINKAKVFLGLNK</sequence>
<feature type="transmembrane region" description="Helical" evidence="5">
    <location>
        <begin position="451"/>
        <end position="468"/>
    </location>
</feature>
<evidence type="ECO:0000256" key="5">
    <source>
        <dbReference type="SAM" id="Phobius"/>
    </source>
</evidence>
<dbReference type="GO" id="GO:0016874">
    <property type="term" value="F:ligase activity"/>
    <property type="evidence" value="ECO:0007669"/>
    <property type="project" value="UniProtKB-KW"/>
</dbReference>
<feature type="transmembrane region" description="Helical" evidence="5">
    <location>
        <begin position="190"/>
        <end position="207"/>
    </location>
</feature>
<comment type="subcellular location">
    <subcellularLocation>
        <location evidence="1">Membrane</location>
        <topology evidence="1">Multi-pass membrane protein</topology>
    </subcellularLocation>
</comment>
<feature type="domain" description="O-antigen ligase-related" evidence="6">
    <location>
        <begin position="265"/>
        <end position="403"/>
    </location>
</feature>
<keyword evidence="3 5" id="KW-1133">Transmembrane helix</keyword>
<dbReference type="SUPFAM" id="SSF48452">
    <property type="entry name" value="TPR-like"/>
    <property type="match status" value="1"/>
</dbReference>
<evidence type="ECO:0000313" key="8">
    <source>
        <dbReference type="Proteomes" id="UP000242497"/>
    </source>
</evidence>
<feature type="transmembrane region" description="Helical" evidence="5">
    <location>
        <begin position="16"/>
        <end position="34"/>
    </location>
</feature>
<proteinExistence type="predicted"/>
<evidence type="ECO:0000256" key="2">
    <source>
        <dbReference type="ARBA" id="ARBA00022692"/>
    </source>
</evidence>
<dbReference type="Proteomes" id="UP000242497">
    <property type="component" value="Unassembled WGS sequence"/>
</dbReference>
<protein>
    <submittedName>
        <fullName evidence="7">O-antigen ligase</fullName>
    </submittedName>
</protein>
<dbReference type="Gene3D" id="1.25.40.10">
    <property type="entry name" value="Tetratricopeptide repeat domain"/>
    <property type="match status" value="1"/>
</dbReference>
<organism evidence="7 8">
    <name type="scientific">Tepidibacter formicigenes DSM 15518</name>
    <dbReference type="NCBI Taxonomy" id="1123349"/>
    <lineage>
        <taxon>Bacteria</taxon>
        <taxon>Bacillati</taxon>
        <taxon>Bacillota</taxon>
        <taxon>Clostridia</taxon>
        <taxon>Peptostreptococcales</taxon>
        <taxon>Peptostreptococcaceae</taxon>
        <taxon>Tepidibacter</taxon>
    </lineage>
</organism>
<evidence type="ECO:0000256" key="4">
    <source>
        <dbReference type="ARBA" id="ARBA00023136"/>
    </source>
</evidence>
<keyword evidence="7" id="KW-0436">Ligase</keyword>
<dbReference type="EMBL" id="FRAE01000048">
    <property type="protein sequence ID" value="SHK23993.1"/>
    <property type="molecule type" value="Genomic_DNA"/>
</dbReference>
<reference evidence="8" key="1">
    <citation type="submission" date="2016-11" db="EMBL/GenBank/DDBJ databases">
        <authorList>
            <person name="Varghese N."/>
            <person name="Submissions S."/>
        </authorList>
    </citation>
    <scope>NUCLEOTIDE SEQUENCE [LARGE SCALE GENOMIC DNA]</scope>
    <source>
        <strain evidence="8">DSM 15518</strain>
    </source>
</reference>
<feature type="transmembrane region" description="Helical" evidence="5">
    <location>
        <begin position="164"/>
        <end position="183"/>
    </location>
</feature>
<dbReference type="Pfam" id="PF04932">
    <property type="entry name" value="Wzy_C"/>
    <property type="match status" value="1"/>
</dbReference>
<feature type="transmembrane region" description="Helical" evidence="5">
    <location>
        <begin position="266"/>
        <end position="284"/>
    </location>
</feature>
<feature type="transmembrane region" description="Helical" evidence="5">
    <location>
        <begin position="390"/>
        <end position="413"/>
    </location>
</feature>